<dbReference type="Proteomes" id="UP000828251">
    <property type="component" value="Unassembled WGS sequence"/>
</dbReference>
<dbReference type="AlphaFoldDB" id="A0A9D3W853"/>
<accession>A0A9D3W853</accession>
<name>A0A9D3W853_9ROSI</name>
<reference evidence="1 2" key="1">
    <citation type="journal article" date="2021" name="Plant Biotechnol. J.">
        <title>Multi-omics assisted identification of the key and species-specific regulatory components of drought-tolerant mechanisms in Gossypium stocksii.</title>
        <authorList>
            <person name="Yu D."/>
            <person name="Ke L."/>
            <person name="Zhang D."/>
            <person name="Wu Y."/>
            <person name="Sun Y."/>
            <person name="Mei J."/>
            <person name="Sun J."/>
            <person name="Sun Y."/>
        </authorList>
    </citation>
    <scope>NUCLEOTIDE SEQUENCE [LARGE SCALE GENOMIC DNA]</scope>
    <source>
        <strain evidence="2">cv. E1</strain>
        <tissue evidence="1">Leaf</tissue>
    </source>
</reference>
<evidence type="ECO:0000313" key="2">
    <source>
        <dbReference type="Proteomes" id="UP000828251"/>
    </source>
</evidence>
<dbReference type="EMBL" id="JAIQCV010000003">
    <property type="protein sequence ID" value="KAH1115254.1"/>
    <property type="molecule type" value="Genomic_DNA"/>
</dbReference>
<sequence>MAEYNLKFTWRRTVVHERRAVMGIRKRRGASLLEKLGITRRLTRLGTIVTVPATKLVRTKGFAPTLTTHHRTLSRRRPQLQHLRTCLQQIDPAPDHGTNAFALVRCQRHGDVETVHEADLVGRQVLFASVVEGELRQRHWGGAAEPVALYAVAAVSRGTRETAVVVGTACSSPDAAGPVGSGCGEGAVGQCWKGKAAAFEDRVAGVGLDSWVNGERTVVNDC</sequence>
<evidence type="ECO:0000313" key="1">
    <source>
        <dbReference type="EMBL" id="KAH1115254.1"/>
    </source>
</evidence>
<comment type="caution">
    <text evidence="1">The sequence shown here is derived from an EMBL/GenBank/DDBJ whole genome shotgun (WGS) entry which is preliminary data.</text>
</comment>
<gene>
    <name evidence="1" type="ORF">J1N35_008632</name>
</gene>
<protein>
    <submittedName>
        <fullName evidence="1">Uncharacterized protein</fullName>
    </submittedName>
</protein>
<proteinExistence type="predicted"/>
<keyword evidence="2" id="KW-1185">Reference proteome</keyword>
<organism evidence="1 2">
    <name type="scientific">Gossypium stocksii</name>
    <dbReference type="NCBI Taxonomy" id="47602"/>
    <lineage>
        <taxon>Eukaryota</taxon>
        <taxon>Viridiplantae</taxon>
        <taxon>Streptophyta</taxon>
        <taxon>Embryophyta</taxon>
        <taxon>Tracheophyta</taxon>
        <taxon>Spermatophyta</taxon>
        <taxon>Magnoliopsida</taxon>
        <taxon>eudicotyledons</taxon>
        <taxon>Gunneridae</taxon>
        <taxon>Pentapetalae</taxon>
        <taxon>rosids</taxon>
        <taxon>malvids</taxon>
        <taxon>Malvales</taxon>
        <taxon>Malvaceae</taxon>
        <taxon>Malvoideae</taxon>
        <taxon>Gossypium</taxon>
    </lineage>
</organism>